<keyword evidence="3" id="KW-1185">Reference proteome</keyword>
<feature type="region of interest" description="Disordered" evidence="1">
    <location>
        <begin position="38"/>
        <end position="60"/>
    </location>
</feature>
<organism evidence="2 3">
    <name type="scientific">Portunus trituberculatus</name>
    <name type="common">Swimming crab</name>
    <name type="synonym">Neptunus trituberculatus</name>
    <dbReference type="NCBI Taxonomy" id="210409"/>
    <lineage>
        <taxon>Eukaryota</taxon>
        <taxon>Metazoa</taxon>
        <taxon>Ecdysozoa</taxon>
        <taxon>Arthropoda</taxon>
        <taxon>Crustacea</taxon>
        <taxon>Multicrustacea</taxon>
        <taxon>Malacostraca</taxon>
        <taxon>Eumalacostraca</taxon>
        <taxon>Eucarida</taxon>
        <taxon>Decapoda</taxon>
        <taxon>Pleocyemata</taxon>
        <taxon>Brachyura</taxon>
        <taxon>Eubrachyura</taxon>
        <taxon>Portunoidea</taxon>
        <taxon>Portunidae</taxon>
        <taxon>Portuninae</taxon>
        <taxon>Portunus</taxon>
    </lineage>
</organism>
<sequence>MESRTDPSLKGTTPSQGHNNGAKAWLIQWVYSPPLRATEENGNGSSDGGRVCLMGEGFSG</sequence>
<protein>
    <submittedName>
        <fullName evidence="2">Uncharacterized protein</fullName>
    </submittedName>
</protein>
<comment type="caution">
    <text evidence="2">The sequence shown here is derived from an EMBL/GenBank/DDBJ whole genome shotgun (WGS) entry which is preliminary data.</text>
</comment>
<evidence type="ECO:0000313" key="2">
    <source>
        <dbReference type="EMBL" id="MPC69851.1"/>
    </source>
</evidence>
<dbReference type="AlphaFoldDB" id="A0A5B7HAS7"/>
<accession>A0A5B7HAS7</accession>
<gene>
    <name evidence="2" type="ORF">E2C01_064082</name>
</gene>
<feature type="compositionally biased region" description="Polar residues" evidence="1">
    <location>
        <begin position="10"/>
        <end position="19"/>
    </location>
</feature>
<proteinExistence type="predicted"/>
<evidence type="ECO:0000313" key="3">
    <source>
        <dbReference type="Proteomes" id="UP000324222"/>
    </source>
</evidence>
<dbReference type="Proteomes" id="UP000324222">
    <property type="component" value="Unassembled WGS sequence"/>
</dbReference>
<feature type="region of interest" description="Disordered" evidence="1">
    <location>
        <begin position="1"/>
        <end position="22"/>
    </location>
</feature>
<reference evidence="2 3" key="1">
    <citation type="submission" date="2019-05" db="EMBL/GenBank/DDBJ databases">
        <title>Another draft genome of Portunus trituberculatus and its Hox gene families provides insights of decapod evolution.</title>
        <authorList>
            <person name="Jeong J.-H."/>
            <person name="Song I."/>
            <person name="Kim S."/>
            <person name="Choi T."/>
            <person name="Kim D."/>
            <person name="Ryu S."/>
            <person name="Kim W."/>
        </authorList>
    </citation>
    <scope>NUCLEOTIDE SEQUENCE [LARGE SCALE GENOMIC DNA]</scope>
    <source>
        <tissue evidence="2">Muscle</tissue>
    </source>
</reference>
<evidence type="ECO:0000256" key="1">
    <source>
        <dbReference type="SAM" id="MobiDB-lite"/>
    </source>
</evidence>
<dbReference type="EMBL" id="VSRR010030126">
    <property type="protein sequence ID" value="MPC69851.1"/>
    <property type="molecule type" value="Genomic_DNA"/>
</dbReference>
<name>A0A5B7HAS7_PORTR</name>